<evidence type="ECO:0000256" key="5">
    <source>
        <dbReference type="SAM" id="MobiDB-lite"/>
    </source>
</evidence>
<feature type="compositionally biased region" description="Acidic residues" evidence="5">
    <location>
        <begin position="16"/>
        <end position="37"/>
    </location>
</feature>
<feature type="region of interest" description="Disordered" evidence="5">
    <location>
        <begin position="1"/>
        <end position="104"/>
    </location>
</feature>
<dbReference type="SUPFAM" id="SSF54171">
    <property type="entry name" value="DNA-binding domain"/>
    <property type="match status" value="1"/>
</dbReference>
<dbReference type="AlphaFoldDB" id="A0A3Q3GY30"/>
<dbReference type="GeneID" id="108244367"/>
<evidence type="ECO:0000256" key="3">
    <source>
        <dbReference type="ARBA" id="ARBA00022833"/>
    </source>
</evidence>
<dbReference type="GeneTree" id="ENSGT00950000183005"/>
<dbReference type="Proteomes" id="UP000264800">
    <property type="component" value="Unplaced"/>
</dbReference>
<organism evidence="8 9">
    <name type="scientific">Kryptolebias marmoratus</name>
    <name type="common">Mangrove killifish</name>
    <name type="synonym">Rivulus marmoratus</name>
    <dbReference type="NCBI Taxonomy" id="37003"/>
    <lineage>
        <taxon>Eukaryota</taxon>
        <taxon>Metazoa</taxon>
        <taxon>Chordata</taxon>
        <taxon>Craniata</taxon>
        <taxon>Vertebrata</taxon>
        <taxon>Euteleostomi</taxon>
        <taxon>Actinopterygii</taxon>
        <taxon>Neopterygii</taxon>
        <taxon>Teleostei</taxon>
        <taxon>Neoteleostei</taxon>
        <taxon>Acanthomorphata</taxon>
        <taxon>Ovalentaria</taxon>
        <taxon>Atherinomorphae</taxon>
        <taxon>Cyprinodontiformes</taxon>
        <taxon>Rivulidae</taxon>
        <taxon>Kryptolebias</taxon>
    </lineage>
</organism>
<keyword evidence="1" id="KW-0479">Metal-binding</keyword>
<dbReference type="GO" id="GO:0003677">
    <property type="term" value="F:DNA binding"/>
    <property type="evidence" value="ECO:0007669"/>
    <property type="project" value="InterPro"/>
</dbReference>
<dbReference type="Ensembl" id="ENSKMAT00000028326.1">
    <property type="protein sequence ID" value="ENSKMAP00000027972.1"/>
    <property type="gene ID" value="ENSKMAG00000020760.1"/>
</dbReference>
<dbReference type="STRING" id="37003.ENSKMAP00000027972"/>
<dbReference type="GO" id="GO:0008270">
    <property type="term" value="F:zinc ion binding"/>
    <property type="evidence" value="ECO:0007669"/>
    <property type="project" value="UniProtKB-KW"/>
</dbReference>
<evidence type="ECO:0000259" key="7">
    <source>
        <dbReference type="PROSITE" id="PS51058"/>
    </source>
</evidence>
<feature type="domain" description="CXXC-type" evidence="7">
    <location>
        <begin position="343"/>
        <end position="389"/>
    </location>
</feature>
<dbReference type="CTD" id="334386"/>
<evidence type="ECO:0000256" key="1">
    <source>
        <dbReference type="ARBA" id="ARBA00022723"/>
    </source>
</evidence>
<dbReference type="KEGG" id="kmr:108244367"/>
<dbReference type="Pfam" id="PF01429">
    <property type="entry name" value="MBD"/>
    <property type="match status" value="1"/>
</dbReference>
<feature type="region of interest" description="Disordered" evidence="5">
    <location>
        <begin position="629"/>
        <end position="656"/>
    </location>
</feature>
<keyword evidence="3" id="KW-0862">Zinc</keyword>
<dbReference type="OMA" id="NPQPLNH"/>
<evidence type="ECO:0000259" key="6">
    <source>
        <dbReference type="PROSITE" id="PS50982"/>
    </source>
</evidence>
<name>A0A3Q3GY30_KRYMA</name>
<evidence type="ECO:0000256" key="4">
    <source>
        <dbReference type="PROSITE-ProRule" id="PRU00509"/>
    </source>
</evidence>
<reference evidence="8" key="1">
    <citation type="submission" date="2025-08" db="UniProtKB">
        <authorList>
            <consortium name="Ensembl"/>
        </authorList>
    </citation>
    <scope>IDENTIFICATION</scope>
</reference>
<proteinExistence type="predicted"/>
<feature type="domain" description="CXXC-type" evidence="7">
    <location>
        <begin position="468"/>
        <end position="515"/>
    </location>
</feature>
<feature type="compositionally biased region" description="Acidic residues" evidence="5">
    <location>
        <begin position="83"/>
        <end position="96"/>
    </location>
</feature>
<feature type="domain" description="MBD" evidence="6">
    <location>
        <begin position="126"/>
        <end position="194"/>
    </location>
</feature>
<accession>A0A3Q3GY30</accession>
<keyword evidence="9" id="KW-1185">Reference proteome</keyword>
<dbReference type="SMART" id="SM00391">
    <property type="entry name" value="MBD"/>
    <property type="match status" value="1"/>
</dbReference>
<evidence type="ECO:0000313" key="8">
    <source>
        <dbReference type="Ensembl" id="ENSKMAP00000027972.1"/>
    </source>
</evidence>
<evidence type="ECO:0000256" key="2">
    <source>
        <dbReference type="ARBA" id="ARBA00022771"/>
    </source>
</evidence>
<sequence length="820" mass="93298">MNKEGAENRLPPGNEPVEEDDVGLNAEESPEPEEGAEETPGPFDDPKETASLSPNPAEDTPTETEDKDDVKAAAGEPMMDWFEPLEDDDDPDDESLAGETESVAGSERAVKKLFIFQGYRRRRSHRDEGWDDWPVLGQGWKRKEVVRRSGSSIGQKDVYYLGPRGERVRSRVELATVLQGQLDLTNFEYKSGKFYEGEAPPIRIRNRIKKRYRERSSSESSWMERGDGAETPDSFHRLTPNLGPRNLPHNQTTAYMNNSIGTNRHIFNSEEPLTEEKIRLPPPSSSRLLPLPSIKGEFGSEDSILDCAKCGSSFTGTWYDKQRKKPCCPACWALSKAKVHPMIRFRKWIPCGQCVGCHNTFNCGQCANCKHGLQSPEAKKRLCRKRRCICPIRKNPESRFRNQMPYDDGPETYDDNSNFQTEFTDSQHPSFKSSDTENFSVNVDLNADLNVDFDEDEMSTDDDDDWHKKRKRRSCGECKACLCRKDCGTCDFCVDKPKFGGSNKKRQKCRLRQCQRQAMRHLLPFQMGGYEYGPDGTLPGRPKPHYTYSRKSSFKRNRGPQTGLDLSDNEDDDINLQPLNWSAEHLIGTKHSYEMNVRNHQSPVQLNHSYGAQNGLPDRVPHIGNHNYSQPSHQSRWGAERSHTGRNAPREVEEDDEEFPMITQIFSLADNPNESSVDHENQLMKLLHSLRSSVLPILWYAIMVEGPQLQLIQCSKQSNMADTIVLINPGFYYYVTVQKQPLLPIHPVYDKFPGRLTTATEVVSLLLALERYNVCRGLPPKESSLHRGPIILERASTCDFLVAKSETICANCRTLKRLQI</sequence>
<dbReference type="Pfam" id="PF02008">
    <property type="entry name" value="zf-CXXC"/>
    <property type="match status" value="2"/>
</dbReference>
<reference evidence="8" key="2">
    <citation type="submission" date="2025-09" db="UniProtKB">
        <authorList>
            <consortium name="Ensembl"/>
        </authorList>
    </citation>
    <scope>IDENTIFICATION</scope>
</reference>
<dbReference type="Gene3D" id="3.30.890.10">
    <property type="entry name" value="Methyl-cpg-binding Protein 2, Chain A"/>
    <property type="match status" value="1"/>
</dbReference>
<dbReference type="InterPro" id="IPR001739">
    <property type="entry name" value="Methyl_CpG_DNA-bd"/>
</dbReference>
<dbReference type="PROSITE" id="PS51058">
    <property type="entry name" value="ZF_CXXC"/>
    <property type="match status" value="2"/>
</dbReference>
<dbReference type="PROSITE" id="PS50982">
    <property type="entry name" value="MBD"/>
    <property type="match status" value="1"/>
</dbReference>
<feature type="compositionally biased region" description="Basic and acidic residues" evidence="5">
    <location>
        <begin position="638"/>
        <end position="651"/>
    </location>
</feature>
<keyword evidence="2 4" id="KW-0863">Zinc-finger</keyword>
<dbReference type="InterPro" id="IPR016177">
    <property type="entry name" value="DNA-bd_dom_sf"/>
</dbReference>
<feature type="region of interest" description="Disordered" evidence="5">
    <location>
        <begin position="533"/>
        <end position="571"/>
    </location>
</feature>
<dbReference type="RefSeq" id="XP_017285998.1">
    <property type="nucleotide sequence ID" value="XM_017430509.3"/>
</dbReference>
<evidence type="ECO:0000313" key="9">
    <source>
        <dbReference type="Proteomes" id="UP000264800"/>
    </source>
</evidence>
<dbReference type="CDD" id="cd01396">
    <property type="entry name" value="MeCP2_MBD"/>
    <property type="match status" value="1"/>
</dbReference>
<protein>
    <submittedName>
        <fullName evidence="8">Methyl-CpG binding domain protein 1b</fullName>
    </submittedName>
</protein>
<dbReference type="InterPro" id="IPR002857">
    <property type="entry name" value="Znf_CXXC"/>
</dbReference>
<dbReference type="OrthoDB" id="10072024at2759"/>